<comment type="caution">
    <text evidence="1">The sequence shown here is derived from an EMBL/GenBank/DDBJ whole genome shotgun (WGS) entry which is preliminary data.</text>
</comment>
<proteinExistence type="predicted"/>
<gene>
    <name evidence="1" type="ORF">KS419_18100</name>
</gene>
<accession>A0ABS6JMJ0</accession>
<protein>
    <submittedName>
        <fullName evidence="1">FAD-binding oxidoreductase</fullName>
    </submittedName>
</protein>
<dbReference type="EMBL" id="JAHQCS010000146">
    <property type="protein sequence ID" value="MBU9713645.1"/>
    <property type="molecule type" value="Genomic_DNA"/>
</dbReference>
<keyword evidence="2" id="KW-1185">Reference proteome</keyword>
<evidence type="ECO:0000313" key="2">
    <source>
        <dbReference type="Proteomes" id="UP000784880"/>
    </source>
</evidence>
<sequence length="68" mass="7752">MIDWVIIGGGVHGCTIATFLIKSGKTTTEKLKIIDPNPEPMYKWKKNTERIGMKFLRSPSVHHLDTDR</sequence>
<name>A0ABS6JMJ0_9BACI</name>
<evidence type="ECO:0000313" key="1">
    <source>
        <dbReference type="EMBL" id="MBU9713645.1"/>
    </source>
</evidence>
<reference evidence="1 2" key="1">
    <citation type="submission" date="2021-06" db="EMBL/GenBank/DDBJ databases">
        <title>Bacillus sp. RD4P76, an endophyte from a halophyte.</title>
        <authorList>
            <person name="Sun J.-Q."/>
        </authorList>
    </citation>
    <scope>NUCLEOTIDE SEQUENCE [LARGE SCALE GENOMIC DNA]</scope>
    <source>
        <strain evidence="1 2">CGMCC 1.15917</strain>
    </source>
</reference>
<dbReference type="Proteomes" id="UP000784880">
    <property type="component" value="Unassembled WGS sequence"/>
</dbReference>
<dbReference type="RefSeq" id="WP_217067796.1">
    <property type="nucleotide sequence ID" value="NZ_JAHQCS010000146.1"/>
</dbReference>
<organism evidence="1 2">
    <name type="scientific">Evansella tamaricis</name>
    <dbReference type="NCBI Taxonomy" id="2069301"/>
    <lineage>
        <taxon>Bacteria</taxon>
        <taxon>Bacillati</taxon>
        <taxon>Bacillota</taxon>
        <taxon>Bacilli</taxon>
        <taxon>Bacillales</taxon>
        <taxon>Bacillaceae</taxon>
        <taxon>Evansella</taxon>
    </lineage>
</organism>